<feature type="domain" description="Lipase" evidence="9">
    <location>
        <begin position="67"/>
        <end position="344"/>
    </location>
</feature>
<dbReference type="CDD" id="cd00707">
    <property type="entry name" value="Pancreat_lipase_like"/>
    <property type="match status" value="1"/>
</dbReference>
<dbReference type="InParanoid" id="A0A6J0BK52"/>
<dbReference type="SUPFAM" id="SSF53474">
    <property type="entry name" value="alpha/beta-Hydrolases"/>
    <property type="match status" value="1"/>
</dbReference>
<keyword evidence="8" id="KW-0732">Signal</keyword>
<dbReference type="FunCoup" id="A0A6J0BK52">
    <property type="interactions" value="110"/>
</dbReference>
<feature type="chain" id="PRO_5046454897" description="phospholipase A1" evidence="8">
    <location>
        <begin position="20"/>
        <end position="349"/>
    </location>
</feature>
<dbReference type="InterPro" id="IPR000734">
    <property type="entry name" value="TAG_lipase"/>
</dbReference>
<dbReference type="Pfam" id="PF00151">
    <property type="entry name" value="Lipase"/>
    <property type="match status" value="1"/>
</dbReference>
<evidence type="ECO:0000256" key="2">
    <source>
        <dbReference type="ARBA" id="ARBA00004613"/>
    </source>
</evidence>
<dbReference type="AlphaFoldDB" id="A0A6J0BK52"/>
<evidence type="ECO:0000256" key="6">
    <source>
        <dbReference type="ARBA" id="ARBA00022801"/>
    </source>
</evidence>
<dbReference type="OrthoDB" id="199913at2759"/>
<proteinExistence type="inferred from homology"/>
<feature type="signal peptide" evidence="8">
    <location>
        <begin position="1"/>
        <end position="19"/>
    </location>
</feature>
<dbReference type="Proteomes" id="UP000829291">
    <property type="component" value="Chromosome 7"/>
</dbReference>
<dbReference type="EC" id="3.1.1.32" evidence="4"/>
<dbReference type="PANTHER" id="PTHR11610:SF150">
    <property type="entry name" value="FI01825P-RELATED"/>
    <property type="match status" value="1"/>
</dbReference>
<keyword evidence="5" id="KW-0964">Secreted</keyword>
<evidence type="ECO:0000256" key="3">
    <source>
        <dbReference type="ARBA" id="ARBA00010701"/>
    </source>
</evidence>
<sequence length="349" mass="39085">MRLITFLGIVLLTVAFVEPGVVHREVYDDDTSTIVPDTDRFYQEDEDGNLREITDDEDDDESLTQTKSILPERVFFHLYTKANRKSSQEIYIGDDDTLANSNWDSKRPTRIITHGWINSYKSIICTKIRDAYQAEGDYNLILVDWSTITYRLYGFARRRVCMVGEYIAEMIDYLETKGMNVTELIVIGHSLGGHVAGLAARHATKTVGYVIALDPALPFFWFSGPENRLSRNDAAYVQVIHTSAGLLGFEEAIGDIDFYPNGGSSQNGCILDAVKICAHARSWMYFAESIVSKVGFHGRLCESWKMFKKGRCTSTTTTYMGGSTPTTETKSGSYYLETGSSSTYALGVI</sequence>
<dbReference type="InterPro" id="IPR029058">
    <property type="entry name" value="AB_hydrolase_fold"/>
</dbReference>
<dbReference type="PANTHER" id="PTHR11610">
    <property type="entry name" value="LIPASE"/>
    <property type="match status" value="1"/>
</dbReference>
<evidence type="ECO:0000313" key="10">
    <source>
        <dbReference type="Proteomes" id="UP000829291"/>
    </source>
</evidence>
<comment type="catalytic activity">
    <reaction evidence="1">
        <text>a 1,2-diacyl-sn-glycero-3-phosphocholine + H2O = a 2-acyl-sn-glycero-3-phosphocholine + a fatty acid + H(+)</text>
        <dbReference type="Rhea" id="RHEA:18689"/>
        <dbReference type="ChEBI" id="CHEBI:15377"/>
        <dbReference type="ChEBI" id="CHEBI:15378"/>
        <dbReference type="ChEBI" id="CHEBI:28868"/>
        <dbReference type="ChEBI" id="CHEBI:57643"/>
        <dbReference type="ChEBI" id="CHEBI:57875"/>
        <dbReference type="EC" id="3.1.1.32"/>
    </reaction>
</comment>
<protein>
    <recommendedName>
        <fullName evidence="4">phospholipase A1</fullName>
        <ecNumber evidence="4">3.1.1.32</ecNumber>
    </recommendedName>
</protein>
<evidence type="ECO:0000256" key="8">
    <source>
        <dbReference type="SAM" id="SignalP"/>
    </source>
</evidence>
<keyword evidence="6" id="KW-0378">Hydrolase</keyword>
<dbReference type="Gene3D" id="3.40.50.1820">
    <property type="entry name" value="alpha/beta hydrolase"/>
    <property type="match status" value="1"/>
</dbReference>
<evidence type="ECO:0000256" key="4">
    <source>
        <dbReference type="ARBA" id="ARBA00013179"/>
    </source>
</evidence>
<evidence type="ECO:0000313" key="11">
    <source>
        <dbReference type="RefSeq" id="XP_015514976.2"/>
    </source>
</evidence>
<dbReference type="GO" id="GO:0016042">
    <property type="term" value="P:lipid catabolic process"/>
    <property type="evidence" value="ECO:0007669"/>
    <property type="project" value="TreeGrafter"/>
</dbReference>
<organism evidence="11">
    <name type="scientific">Neodiprion lecontei</name>
    <name type="common">Redheaded pine sawfly</name>
    <dbReference type="NCBI Taxonomy" id="441921"/>
    <lineage>
        <taxon>Eukaryota</taxon>
        <taxon>Metazoa</taxon>
        <taxon>Ecdysozoa</taxon>
        <taxon>Arthropoda</taxon>
        <taxon>Hexapoda</taxon>
        <taxon>Insecta</taxon>
        <taxon>Pterygota</taxon>
        <taxon>Neoptera</taxon>
        <taxon>Endopterygota</taxon>
        <taxon>Hymenoptera</taxon>
        <taxon>Tenthredinoidea</taxon>
        <taxon>Diprionidae</taxon>
        <taxon>Diprioninae</taxon>
        <taxon>Neodiprion</taxon>
    </lineage>
</organism>
<name>A0A6J0BK52_NEOLC</name>
<dbReference type="KEGG" id="nlo:107220767"/>
<dbReference type="PRINTS" id="PR00821">
    <property type="entry name" value="TAGLIPASE"/>
</dbReference>
<comment type="subcellular location">
    <subcellularLocation>
        <location evidence="2">Secreted</location>
    </subcellularLocation>
</comment>
<evidence type="ECO:0000256" key="1">
    <source>
        <dbReference type="ARBA" id="ARBA00000111"/>
    </source>
</evidence>
<dbReference type="RefSeq" id="XP_015514976.2">
    <property type="nucleotide sequence ID" value="XM_015659490.2"/>
</dbReference>
<gene>
    <name evidence="11" type="primary">LOC107220767</name>
</gene>
<dbReference type="GeneID" id="107220767"/>
<reference evidence="11" key="1">
    <citation type="submission" date="2025-08" db="UniProtKB">
        <authorList>
            <consortium name="RefSeq"/>
        </authorList>
    </citation>
    <scope>IDENTIFICATION</scope>
    <source>
        <tissue evidence="11">Thorax and Abdomen</tissue>
    </source>
</reference>
<comment type="similarity">
    <text evidence="3 7">Belongs to the AB hydrolase superfamily. Lipase family.</text>
</comment>
<evidence type="ECO:0000256" key="7">
    <source>
        <dbReference type="RuleBase" id="RU004262"/>
    </source>
</evidence>
<evidence type="ECO:0000256" key="5">
    <source>
        <dbReference type="ARBA" id="ARBA00022525"/>
    </source>
</evidence>
<accession>A0A6J0BK52</accession>
<dbReference type="GO" id="GO:0005615">
    <property type="term" value="C:extracellular space"/>
    <property type="evidence" value="ECO:0007669"/>
    <property type="project" value="TreeGrafter"/>
</dbReference>
<evidence type="ECO:0000259" key="9">
    <source>
        <dbReference type="Pfam" id="PF00151"/>
    </source>
</evidence>
<dbReference type="GO" id="GO:0008970">
    <property type="term" value="F:phospholipase A1 activity"/>
    <property type="evidence" value="ECO:0007669"/>
    <property type="project" value="UniProtKB-EC"/>
</dbReference>
<dbReference type="GO" id="GO:0017171">
    <property type="term" value="F:serine hydrolase activity"/>
    <property type="evidence" value="ECO:0007669"/>
    <property type="project" value="TreeGrafter"/>
</dbReference>
<dbReference type="InterPro" id="IPR033906">
    <property type="entry name" value="Lipase_N"/>
</dbReference>
<dbReference type="InterPro" id="IPR013818">
    <property type="entry name" value="Lipase"/>
</dbReference>
<keyword evidence="10" id="KW-1185">Reference proteome</keyword>